<dbReference type="RefSeq" id="WP_380071053.1">
    <property type="nucleotide sequence ID" value="NZ_JBHRTO010000001.1"/>
</dbReference>
<name>A0ABV7ISA5_9RHOB</name>
<proteinExistence type="predicted"/>
<dbReference type="InterPro" id="IPR045467">
    <property type="entry name" value="DUF6497"/>
</dbReference>
<dbReference type="Pfam" id="PF20107">
    <property type="entry name" value="DUF6497"/>
    <property type="match status" value="1"/>
</dbReference>
<dbReference type="EMBL" id="JBHRTO010000001">
    <property type="protein sequence ID" value="MFC3179405.1"/>
    <property type="molecule type" value="Genomic_DNA"/>
</dbReference>
<gene>
    <name evidence="1" type="ORF">ACFOGH_00240</name>
</gene>
<dbReference type="Proteomes" id="UP001595547">
    <property type="component" value="Unassembled WGS sequence"/>
</dbReference>
<reference evidence="2" key="1">
    <citation type="journal article" date="2019" name="Int. J. Syst. Evol. Microbiol.">
        <title>The Global Catalogue of Microorganisms (GCM) 10K type strain sequencing project: providing services to taxonomists for standard genome sequencing and annotation.</title>
        <authorList>
            <consortium name="The Broad Institute Genomics Platform"/>
            <consortium name="The Broad Institute Genome Sequencing Center for Infectious Disease"/>
            <person name="Wu L."/>
            <person name="Ma J."/>
        </authorList>
    </citation>
    <scope>NUCLEOTIDE SEQUENCE [LARGE SCALE GENOMIC DNA]</scope>
    <source>
        <strain evidence="2">KCTC 52039</strain>
    </source>
</reference>
<evidence type="ECO:0000313" key="1">
    <source>
        <dbReference type="EMBL" id="MFC3179405.1"/>
    </source>
</evidence>
<evidence type="ECO:0000313" key="2">
    <source>
        <dbReference type="Proteomes" id="UP001595547"/>
    </source>
</evidence>
<accession>A0ABV7ISA5</accession>
<organism evidence="1 2">
    <name type="scientific">Cypionkella sinensis</name>
    <dbReference type="NCBI Taxonomy" id="1756043"/>
    <lineage>
        <taxon>Bacteria</taxon>
        <taxon>Pseudomonadati</taxon>
        <taxon>Pseudomonadota</taxon>
        <taxon>Alphaproteobacteria</taxon>
        <taxon>Rhodobacterales</taxon>
        <taxon>Paracoccaceae</taxon>
        <taxon>Cypionkella</taxon>
    </lineage>
</organism>
<keyword evidence="2" id="KW-1185">Reference proteome</keyword>
<sequence>MTDPNTSESAEGVLVPVPSGQEVRFVDVVMNAPGPDGLTARFRFVAPAIAKDGGTVGFDVAAGDMEHLCKNFALPRIAGTGPVPSQIVISLSDRDVPFGEAAPEATQFFEAYRVEGDACIWEAF</sequence>
<comment type="caution">
    <text evidence="1">The sequence shown here is derived from an EMBL/GenBank/DDBJ whole genome shotgun (WGS) entry which is preliminary data.</text>
</comment>
<protein>
    <submittedName>
        <fullName evidence="1">DUF6497 family protein</fullName>
    </submittedName>
</protein>